<feature type="signal peptide" evidence="2">
    <location>
        <begin position="1"/>
        <end position="27"/>
    </location>
</feature>
<dbReference type="RefSeq" id="XP_033397933.1">
    <property type="nucleotide sequence ID" value="XM_033539987.1"/>
</dbReference>
<keyword evidence="4" id="KW-1185">Reference proteome</keyword>
<evidence type="ECO:0008006" key="5">
    <source>
        <dbReference type="Google" id="ProtNLM"/>
    </source>
</evidence>
<organism evidence="3 4">
    <name type="scientific">Aplosporella prunicola CBS 121167</name>
    <dbReference type="NCBI Taxonomy" id="1176127"/>
    <lineage>
        <taxon>Eukaryota</taxon>
        <taxon>Fungi</taxon>
        <taxon>Dikarya</taxon>
        <taxon>Ascomycota</taxon>
        <taxon>Pezizomycotina</taxon>
        <taxon>Dothideomycetes</taxon>
        <taxon>Dothideomycetes incertae sedis</taxon>
        <taxon>Botryosphaeriales</taxon>
        <taxon>Aplosporellaceae</taxon>
        <taxon>Aplosporella</taxon>
    </lineage>
</organism>
<evidence type="ECO:0000256" key="1">
    <source>
        <dbReference type="SAM" id="MobiDB-lite"/>
    </source>
</evidence>
<proteinExistence type="predicted"/>
<evidence type="ECO:0000256" key="2">
    <source>
        <dbReference type="SAM" id="SignalP"/>
    </source>
</evidence>
<accession>A0A6A6BI43</accession>
<gene>
    <name evidence="3" type="ORF">K452DRAFT_28468</name>
</gene>
<keyword evidence="2" id="KW-0732">Signal</keyword>
<name>A0A6A6BI43_9PEZI</name>
<dbReference type="Proteomes" id="UP000799438">
    <property type="component" value="Unassembled WGS sequence"/>
</dbReference>
<dbReference type="EMBL" id="ML995485">
    <property type="protein sequence ID" value="KAF2142221.1"/>
    <property type="molecule type" value="Genomic_DNA"/>
</dbReference>
<protein>
    <recommendedName>
        <fullName evidence="5">Secreted protein</fullName>
    </recommendedName>
</protein>
<feature type="chain" id="PRO_5025455091" description="Secreted protein" evidence="2">
    <location>
        <begin position="28"/>
        <end position="175"/>
    </location>
</feature>
<evidence type="ECO:0000313" key="4">
    <source>
        <dbReference type="Proteomes" id="UP000799438"/>
    </source>
</evidence>
<reference evidence="3" key="1">
    <citation type="journal article" date="2020" name="Stud. Mycol.">
        <title>101 Dothideomycetes genomes: a test case for predicting lifestyles and emergence of pathogens.</title>
        <authorList>
            <person name="Haridas S."/>
            <person name="Albert R."/>
            <person name="Binder M."/>
            <person name="Bloem J."/>
            <person name="Labutti K."/>
            <person name="Salamov A."/>
            <person name="Andreopoulos B."/>
            <person name="Baker S."/>
            <person name="Barry K."/>
            <person name="Bills G."/>
            <person name="Bluhm B."/>
            <person name="Cannon C."/>
            <person name="Castanera R."/>
            <person name="Culley D."/>
            <person name="Daum C."/>
            <person name="Ezra D."/>
            <person name="Gonzalez J."/>
            <person name="Henrissat B."/>
            <person name="Kuo A."/>
            <person name="Liang C."/>
            <person name="Lipzen A."/>
            <person name="Lutzoni F."/>
            <person name="Magnuson J."/>
            <person name="Mondo S."/>
            <person name="Nolan M."/>
            <person name="Ohm R."/>
            <person name="Pangilinan J."/>
            <person name="Park H.-J."/>
            <person name="Ramirez L."/>
            <person name="Alfaro M."/>
            <person name="Sun H."/>
            <person name="Tritt A."/>
            <person name="Yoshinaga Y."/>
            <person name="Zwiers L.-H."/>
            <person name="Turgeon B."/>
            <person name="Goodwin S."/>
            <person name="Spatafora J."/>
            <person name="Crous P."/>
            <person name="Grigoriev I."/>
        </authorList>
    </citation>
    <scope>NUCLEOTIDE SEQUENCE</scope>
    <source>
        <strain evidence="3">CBS 121167</strain>
    </source>
</reference>
<dbReference type="AlphaFoldDB" id="A0A6A6BI43"/>
<dbReference type="GeneID" id="54297483"/>
<sequence length="175" mass="18742">METSSHQGSRRLRNCLVAMLHVMVVSSLPCTPNTHSHSHSCLHTHGQCSTAGRGQGTAGTKNAKAEPSAPGQKTIHCRARASPPAQRGAPRDIGPHLSSVCAFLHARTKGGALQRRFGNDGERMVRCPAHPELALLIRGPRDCCCGVMRVVKVNFVIIRGASLGARPAFRKRIAC</sequence>
<feature type="region of interest" description="Disordered" evidence="1">
    <location>
        <begin position="45"/>
        <end position="92"/>
    </location>
</feature>
<evidence type="ECO:0000313" key="3">
    <source>
        <dbReference type="EMBL" id="KAF2142221.1"/>
    </source>
</evidence>